<organism evidence="1 2">
    <name type="scientific">Rhodopirellula baltica SWK14</name>
    <dbReference type="NCBI Taxonomy" id="993516"/>
    <lineage>
        <taxon>Bacteria</taxon>
        <taxon>Pseudomonadati</taxon>
        <taxon>Planctomycetota</taxon>
        <taxon>Planctomycetia</taxon>
        <taxon>Pirellulales</taxon>
        <taxon>Pirellulaceae</taxon>
        <taxon>Rhodopirellula</taxon>
    </lineage>
</organism>
<reference evidence="1 2" key="1">
    <citation type="journal article" date="2013" name="Mar. Genomics">
        <title>Expression of sulfatases in Rhodopirellula baltica and the diversity of sulfatases in the genus Rhodopirellula.</title>
        <authorList>
            <person name="Wegner C.E."/>
            <person name="Richter-Heitmann T."/>
            <person name="Klindworth A."/>
            <person name="Klockow C."/>
            <person name="Richter M."/>
            <person name="Achstetter T."/>
            <person name="Glockner F.O."/>
            <person name="Harder J."/>
        </authorList>
    </citation>
    <scope>NUCLEOTIDE SEQUENCE [LARGE SCALE GENOMIC DNA]</scope>
    <source>
        <strain evidence="1 2">SWK14</strain>
    </source>
</reference>
<protein>
    <submittedName>
        <fullName evidence="1">Protein containing DUF1586</fullName>
    </submittedName>
</protein>
<gene>
    <name evidence="1" type="ORF">RBSWK_01459</name>
</gene>
<evidence type="ECO:0000313" key="2">
    <source>
        <dbReference type="Proteomes" id="UP000010959"/>
    </source>
</evidence>
<accession>L7CL43</accession>
<sequence length="62" mass="6816">MSRTALAAVDQKPTGANAHRLISLIRDKYKLTARLPSPGGKGDRLTDGTEWISGRMHQSVKR</sequence>
<comment type="caution">
    <text evidence="1">The sequence shown here is derived from an EMBL/GenBank/DDBJ whole genome shotgun (WGS) entry which is preliminary data.</text>
</comment>
<dbReference type="AntiFam" id="ANF00256">
    <property type="entry name" value="Protein of unknown function (DUF1586)"/>
</dbReference>
<name>L7CL43_RHOBT</name>
<dbReference type="PATRIC" id="fig|993516.3.peg.1540"/>
<evidence type="ECO:0000313" key="1">
    <source>
        <dbReference type="EMBL" id="ELP34560.1"/>
    </source>
</evidence>
<dbReference type="Proteomes" id="UP000010959">
    <property type="component" value="Unassembled WGS sequence"/>
</dbReference>
<dbReference type="AlphaFoldDB" id="L7CL43"/>
<proteinExistence type="predicted"/>
<dbReference type="EMBL" id="AMWG01000028">
    <property type="protein sequence ID" value="ELP34560.1"/>
    <property type="molecule type" value="Genomic_DNA"/>
</dbReference>